<dbReference type="SUPFAM" id="SSF53850">
    <property type="entry name" value="Periplasmic binding protein-like II"/>
    <property type="match status" value="1"/>
</dbReference>
<sequence>MFRLLALLILCSLSAQATERIEVWTYHTSPPFANEQSTGLSEALVALLNEHPSNHARYFFVLSQLPRRRLDARLAENRPGVLLWATPTFFPPKLVARARWTSPLLCDTQDFVSPASHPFDYEGPASLYGQRLGGVLGHYYQTLQDDIDKGRIRREDVHSDLQNLHKLLSGRIDVALLPRSARYFYETTEIPPARLHVSDVPLYTFQRHILITSSLNPAATQFIQQLITDLPHSARWQGLLRRYGLQRMNAPCTTY</sequence>
<reference evidence="2 3" key="1">
    <citation type="submission" date="2018-01" db="EMBL/GenBank/DDBJ databases">
        <title>Denitrification phenotypes of diverse strains of Pseudomonas stutzeri.</title>
        <authorList>
            <person name="Milligan D.A."/>
            <person name="Bergaust L."/>
            <person name="Bakken L.R."/>
            <person name="Frostegard A."/>
        </authorList>
    </citation>
    <scope>NUCLEOTIDE SEQUENCE [LARGE SCALE GENOMIC DNA]</scope>
    <source>
        <strain evidence="2 3">DSM 50238</strain>
    </source>
</reference>
<keyword evidence="1" id="KW-0732">Signal</keyword>
<organism evidence="2 3">
    <name type="scientific">Stutzerimonas degradans</name>
    <dbReference type="NCBI Taxonomy" id="2968968"/>
    <lineage>
        <taxon>Bacteria</taxon>
        <taxon>Pseudomonadati</taxon>
        <taxon>Pseudomonadota</taxon>
        <taxon>Gammaproteobacteria</taxon>
        <taxon>Pseudomonadales</taxon>
        <taxon>Pseudomonadaceae</taxon>
        <taxon>Stutzerimonas</taxon>
    </lineage>
</organism>
<evidence type="ECO:0000313" key="3">
    <source>
        <dbReference type="Proteomes" id="UP000235881"/>
    </source>
</evidence>
<feature type="signal peptide" evidence="1">
    <location>
        <begin position="1"/>
        <end position="17"/>
    </location>
</feature>
<comment type="caution">
    <text evidence="2">The sequence shown here is derived from an EMBL/GenBank/DDBJ whole genome shotgun (WGS) entry which is preliminary data.</text>
</comment>
<evidence type="ECO:0000313" key="2">
    <source>
        <dbReference type="EMBL" id="PNF75263.1"/>
    </source>
</evidence>
<dbReference type="RefSeq" id="WP_043296665.1">
    <property type="nucleotide sequence ID" value="NZ_CP065721.1"/>
</dbReference>
<accession>A0A8E2QBD5</accession>
<evidence type="ECO:0000256" key="1">
    <source>
        <dbReference type="SAM" id="SignalP"/>
    </source>
</evidence>
<feature type="chain" id="PRO_5034023982" evidence="1">
    <location>
        <begin position="18"/>
        <end position="255"/>
    </location>
</feature>
<protein>
    <submittedName>
        <fullName evidence="2">PAAT family amino acid ABC transporter substrate-binding protein</fullName>
    </submittedName>
</protein>
<dbReference type="EMBL" id="POUK01000007">
    <property type="protein sequence ID" value="PNF75263.1"/>
    <property type="molecule type" value="Genomic_DNA"/>
</dbReference>
<name>A0A8E2QBD5_9GAMM</name>
<dbReference type="Proteomes" id="UP000235881">
    <property type="component" value="Unassembled WGS sequence"/>
</dbReference>
<proteinExistence type="predicted"/>
<dbReference type="AlphaFoldDB" id="A0A8E2QBD5"/>
<gene>
    <name evidence="2" type="ORF">CXK95_16780</name>
</gene>
<keyword evidence="3" id="KW-1185">Reference proteome</keyword>